<gene>
    <name evidence="1" type="ORF">LzC2_26470</name>
</gene>
<dbReference type="Proteomes" id="UP000609651">
    <property type="component" value="Unassembled WGS sequence"/>
</dbReference>
<proteinExistence type="predicted"/>
<evidence type="ECO:0000313" key="1">
    <source>
        <dbReference type="EMBL" id="NNJ26558.1"/>
    </source>
</evidence>
<comment type="caution">
    <text evidence="1">The sequence shown here is derived from an EMBL/GenBank/DDBJ whole genome shotgun (WGS) entry which is preliminary data.</text>
</comment>
<reference evidence="1 2" key="1">
    <citation type="journal article" date="2020" name="Syst. Appl. Microbiol.">
        <title>Alienimonas chondri sp. nov., a novel planctomycete isolated from the biofilm of the red alga Chondrus crispus.</title>
        <authorList>
            <person name="Vitorino I."/>
            <person name="Albuquerque L."/>
            <person name="Wiegand S."/>
            <person name="Kallscheuer N."/>
            <person name="da Costa M.S."/>
            <person name="Lobo-da-Cunha A."/>
            <person name="Jogler C."/>
            <person name="Lage O.M."/>
        </authorList>
    </citation>
    <scope>NUCLEOTIDE SEQUENCE [LARGE SCALE GENOMIC DNA]</scope>
    <source>
        <strain evidence="1 2">LzC2</strain>
    </source>
</reference>
<keyword evidence="2" id="KW-1185">Reference proteome</keyword>
<sequence length="53" mass="5442">MIAMSPSTLVTSIVELVRNTPTLVFVPAPPVPSMVIVAASAPVPVEEIAILAT</sequence>
<accession>A0ABX1VGZ9</accession>
<organism evidence="1 2">
    <name type="scientific">Alienimonas chondri</name>
    <dbReference type="NCBI Taxonomy" id="2681879"/>
    <lineage>
        <taxon>Bacteria</taxon>
        <taxon>Pseudomonadati</taxon>
        <taxon>Planctomycetota</taxon>
        <taxon>Planctomycetia</taxon>
        <taxon>Planctomycetales</taxon>
        <taxon>Planctomycetaceae</taxon>
        <taxon>Alienimonas</taxon>
    </lineage>
</organism>
<protein>
    <submittedName>
        <fullName evidence="1">Uncharacterized protein</fullName>
    </submittedName>
</protein>
<evidence type="ECO:0000313" key="2">
    <source>
        <dbReference type="Proteomes" id="UP000609651"/>
    </source>
</evidence>
<name>A0ABX1VGZ9_9PLAN</name>
<dbReference type="EMBL" id="WTPX01000084">
    <property type="protein sequence ID" value="NNJ26558.1"/>
    <property type="molecule type" value="Genomic_DNA"/>
</dbReference>